<keyword evidence="7 9" id="KW-0675">Receptor</keyword>
<proteinExistence type="inferred from homology"/>
<keyword evidence="14" id="KW-1185">Reference proteome</keyword>
<evidence type="ECO:0000256" key="4">
    <source>
        <dbReference type="ARBA" id="ARBA00022989"/>
    </source>
</evidence>
<feature type="domain" description="G-protein coupled receptors family 1 profile" evidence="12">
    <location>
        <begin position="195"/>
        <end position="447"/>
    </location>
</feature>
<evidence type="ECO:0000259" key="12">
    <source>
        <dbReference type="PROSITE" id="PS50262"/>
    </source>
</evidence>
<dbReference type="InterPro" id="IPR017452">
    <property type="entry name" value="GPCR_Rhodpsn_7TM"/>
</dbReference>
<dbReference type="PANTHER" id="PTHR24238">
    <property type="entry name" value="G-PROTEIN COUPLED RECEPTOR"/>
    <property type="match status" value="1"/>
</dbReference>
<keyword evidence="3 9" id="KW-0812">Transmembrane</keyword>
<evidence type="ECO:0000313" key="13">
    <source>
        <dbReference type="EMBL" id="KAJ8866555.1"/>
    </source>
</evidence>
<sequence length="546" mass="59868">MGEGQFSAVDSVQNSARPQAAAVRIRPRSLATPSGIYTAGFARKSISPHLHTSLHQLRKHRLLYRCCLISLACSDIMITISSGLSNTPKFLLEAHNIWKRYIKFNGRILKHLWAISTLASHQGEPGSIPGRVTGFSQVGIVPDDAVGRRVFSGLFSFPRPFIPVLLHIHFNHPHWLSRPRWFDVAAAQCYNQCVWAQVMGQFLCSFVPFLQTMSILASSMTLFCIAVDRYFVVTQAVRTYWNPGGFACLACVVAIWASSAGKSGCAEAVACGGASQGVAFPMYGHYMWRTVVMQRDSGQSCVLFHVCLLKTKVVKFQYYLAVFSIIFLPLFSAFVVLYCLVLRFLWTRKWPGASKPFIAPAGGGGPGDAKAGGSSSAAGARESRKTRTVKAILTLMVTFVCLRMPSWVFLLYTSVPNNSLTGMGWWLAQNVFSAMVLLNSAINPFIYCFLTQMMSAWDSLTDGCCRLAGRSQTTDKAVEEEVKCCPLQSPQMMIPRGPYSVQEPSGESTAAHQPRADGQNGSSTVMSSLDSSPHLASGRDTRGPTF</sequence>
<comment type="similarity">
    <text evidence="2 9">Belongs to the G-protein coupled receptor 1 family.</text>
</comment>
<evidence type="ECO:0000256" key="5">
    <source>
        <dbReference type="ARBA" id="ARBA00023040"/>
    </source>
</evidence>
<dbReference type="PROSITE" id="PS50262">
    <property type="entry name" value="G_PROTEIN_RECEP_F1_2"/>
    <property type="match status" value="1"/>
</dbReference>
<keyword evidence="4 11" id="KW-1133">Transmembrane helix</keyword>
<organism evidence="13 14">
    <name type="scientific">Dryococelus australis</name>
    <dbReference type="NCBI Taxonomy" id="614101"/>
    <lineage>
        <taxon>Eukaryota</taxon>
        <taxon>Metazoa</taxon>
        <taxon>Ecdysozoa</taxon>
        <taxon>Arthropoda</taxon>
        <taxon>Hexapoda</taxon>
        <taxon>Insecta</taxon>
        <taxon>Pterygota</taxon>
        <taxon>Neoptera</taxon>
        <taxon>Polyneoptera</taxon>
        <taxon>Phasmatodea</taxon>
        <taxon>Verophasmatodea</taxon>
        <taxon>Anareolatae</taxon>
        <taxon>Phasmatidae</taxon>
        <taxon>Eurycanthinae</taxon>
        <taxon>Dryococelus</taxon>
    </lineage>
</organism>
<dbReference type="CDD" id="cd00637">
    <property type="entry name" value="7tm_classA_rhodopsin-like"/>
    <property type="match status" value="1"/>
</dbReference>
<dbReference type="PROSITE" id="PS00237">
    <property type="entry name" value="G_PROTEIN_RECEP_F1_1"/>
    <property type="match status" value="1"/>
</dbReference>
<keyword evidence="8 9" id="KW-0807">Transducer</keyword>
<evidence type="ECO:0000256" key="3">
    <source>
        <dbReference type="ARBA" id="ARBA00022692"/>
    </source>
</evidence>
<dbReference type="EMBL" id="JARBHB010000016">
    <property type="protein sequence ID" value="KAJ8866555.1"/>
    <property type="molecule type" value="Genomic_DNA"/>
</dbReference>
<dbReference type="Proteomes" id="UP001159363">
    <property type="component" value="Chromosome 15"/>
</dbReference>
<dbReference type="PANTHER" id="PTHR24238:SF58">
    <property type="entry name" value="FI22604P1"/>
    <property type="match status" value="1"/>
</dbReference>
<evidence type="ECO:0000256" key="8">
    <source>
        <dbReference type="ARBA" id="ARBA00023224"/>
    </source>
</evidence>
<dbReference type="PRINTS" id="PR00237">
    <property type="entry name" value="GPCRRHODOPSN"/>
</dbReference>
<keyword evidence="5 9" id="KW-0297">G-protein coupled receptor</keyword>
<feature type="compositionally biased region" description="Polar residues" evidence="10">
    <location>
        <begin position="519"/>
        <end position="531"/>
    </location>
</feature>
<feature type="compositionally biased region" description="Basic and acidic residues" evidence="10">
    <location>
        <begin position="537"/>
        <end position="546"/>
    </location>
</feature>
<evidence type="ECO:0000256" key="2">
    <source>
        <dbReference type="ARBA" id="ARBA00010663"/>
    </source>
</evidence>
<feature type="transmembrane region" description="Helical" evidence="11">
    <location>
        <begin position="318"/>
        <end position="346"/>
    </location>
</feature>
<dbReference type="Pfam" id="PF00001">
    <property type="entry name" value="7tm_1"/>
    <property type="match status" value="1"/>
</dbReference>
<dbReference type="SUPFAM" id="SSF81321">
    <property type="entry name" value="Family A G protein-coupled receptor-like"/>
    <property type="match status" value="1"/>
</dbReference>
<feature type="compositionally biased region" description="Low complexity" evidence="10">
    <location>
        <begin position="368"/>
        <end position="380"/>
    </location>
</feature>
<evidence type="ECO:0000256" key="7">
    <source>
        <dbReference type="ARBA" id="ARBA00023170"/>
    </source>
</evidence>
<reference evidence="13 14" key="1">
    <citation type="submission" date="2023-02" db="EMBL/GenBank/DDBJ databases">
        <title>LHISI_Scaffold_Assembly.</title>
        <authorList>
            <person name="Stuart O.P."/>
            <person name="Cleave R."/>
            <person name="Magrath M.J.L."/>
            <person name="Mikheyev A.S."/>
        </authorList>
    </citation>
    <scope>NUCLEOTIDE SEQUENCE [LARGE SCALE GENOMIC DNA]</scope>
    <source>
        <strain evidence="13">Daus_M_001</strain>
        <tissue evidence="13">Leg muscle</tissue>
    </source>
</reference>
<evidence type="ECO:0000256" key="9">
    <source>
        <dbReference type="RuleBase" id="RU000688"/>
    </source>
</evidence>
<dbReference type="InterPro" id="IPR000276">
    <property type="entry name" value="GPCR_Rhodpsn"/>
</dbReference>
<feature type="transmembrane region" description="Helical" evidence="11">
    <location>
        <begin position="432"/>
        <end position="450"/>
    </location>
</feature>
<evidence type="ECO:0000256" key="11">
    <source>
        <dbReference type="SAM" id="Phobius"/>
    </source>
</evidence>
<accession>A0ABQ9G256</accession>
<gene>
    <name evidence="13" type="ORF">PR048_032414</name>
</gene>
<dbReference type="Gene3D" id="1.20.1070.10">
    <property type="entry name" value="Rhodopsin 7-helix transmembrane proteins"/>
    <property type="match status" value="1"/>
</dbReference>
<keyword evidence="6 11" id="KW-0472">Membrane</keyword>
<evidence type="ECO:0000313" key="14">
    <source>
        <dbReference type="Proteomes" id="UP001159363"/>
    </source>
</evidence>
<feature type="transmembrane region" description="Helical" evidence="11">
    <location>
        <begin position="391"/>
        <end position="412"/>
    </location>
</feature>
<evidence type="ECO:0000256" key="10">
    <source>
        <dbReference type="SAM" id="MobiDB-lite"/>
    </source>
</evidence>
<comment type="caution">
    <text evidence="13">The sequence shown here is derived from an EMBL/GenBank/DDBJ whole genome shotgun (WGS) entry which is preliminary data.</text>
</comment>
<evidence type="ECO:0000256" key="6">
    <source>
        <dbReference type="ARBA" id="ARBA00023136"/>
    </source>
</evidence>
<feature type="region of interest" description="Disordered" evidence="10">
    <location>
        <begin position="363"/>
        <end position="382"/>
    </location>
</feature>
<feature type="transmembrane region" description="Helical" evidence="11">
    <location>
        <begin position="206"/>
        <end position="227"/>
    </location>
</feature>
<feature type="region of interest" description="Disordered" evidence="10">
    <location>
        <begin position="495"/>
        <end position="546"/>
    </location>
</feature>
<feature type="compositionally biased region" description="Polar residues" evidence="10">
    <location>
        <begin position="502"/>
        <end position="511"/>
    </location>
</feature>
<feature type="transmembrane region" description="Helical" evidence="11">
    <location>
        <begin position="239"/>
        <end position="257"/>
    </location>
</feature>
<comment type="subcellular location">
    <subcellularLocation>
        <location evidence="1">Membrane</location>
        <topology evidence="1">Multi-pass membrane protein</topology>
    </subcellularLocation>
</comment>
<protein>
    <recommendedName>
        <fullName evidence="12">G-protein coupled receptors family 1 profile domain-containing protein</fullName>
    </recommendedName>
</protein>
<name>A0ABQ9G256_9NEOP</name>
<evidence type="ECO:0000256" key="1">
    <source>
        <dbReference type="ARBA" id="ARBA00004141"/>
    </source>
</evidence>